<protein>
    <recommendedName>
        <fullName evidence="12">DNA mismatch repair proteins mutS family domain-containing protein</fullName>
    </recommendedName>
</protein>
<evidence type="ECO:0000259" key="12">
    <source>
        <dbReference type="PROSITE" id="PS00486"/>
    </source>
</evidence>
<dbReference type="RefSeq" id="XP_031850891.1">
    <property type="nucleotide sequence ID" value="XM_031995000.1"/>
</dbReference>
<comment type="function">
    <text evidence="10">Component of the post-replicative DNA mismatch repair system (MMR).</text>
</comment>
<dbReference type="GO" id="GO:0006298">
    <property type="term" value="P:mismatch repair"/>
    <property type="evidence" value="ECO:0007669"/>
    <property type="project" value="InterPro"/>
</dbReference>
<feature type="domain" description="DNA mismatch repair proteins mutS family" evidence="12">
    <location>
        <begin position="805"/>
        <end position="821"/>
    </location>
</feature>
<keyword evidence="8" id="KW-0539">Nucleus</keyword>
<dbReference type="InterPro" id="IPR045076">
    <property type="entry name" value="MutS"/>
</dbReference>
<evidence type="ECO:0000256" key="1">
    <source>
        <dbReference type="ARBA" id="ARBA00004123"/>
    </source>
</evidence>
<dbReference type="SUPFAM" id="SSF52540">
    <property type="entry name" value="P-loop containing nucleoside triphosphate hydrolases"/>
    <property type="match status" value="1"/>
</dbReference>
<dbReference type="Pfam" id="PF05188">
    <property type="entry name" value="MutS_II"/>
    <property type="match status" value="1"/>
</dbReference>
<dbReference type="FunFam" id="1.10.1420.10:FF:000015">
    <property type="entry name" value="DNA mismatch repair protein Msh2"/>
    <property type="match status" value="1"/>
</dbReference>
<keyword evidence="14" id="KW-1185">Reference proteome</keyword>
<dbReference type="SMART" id="SM00534">
    <property type="entry name" value="MUTSac"/>
    <property type="match status" value="1"/>
</dbReference>
<name>A0A5E8AZ51_9ASCO</name>
<dbReference type="FunFam" id="1.10.1420.10:FF:000017">
    <property type="entry name" value="DNA mismatch repair protein Msh2"/>
    <property type="match status" value="1"/>
</dbReference>
<organism evidence="13 14">
    <name type="scientific">Magnusiomyces paraingens</name>
    <dbReference type="NCBI Taxonomy" id="2606893"/>
    <lineage>
        <taxon>Eukaryota</taxon>
        <taxon>Fungi</taxon>
        <taxon>Dikarya</taxon>
        <taxon>Ascomycota</taxon>
        <taxon>Saccharomycotina</taxon>
        <taxon>Dipodascomycetes</taxon>
        <taxon>Dipodascales</taxon>
        <taxon>Dipodascaceae</taxon>
        <taxon>Magnusiomyces</taxon>
    </lineage>
</organism>
<dbReference type="FunFam" id="3.40.50.300:FF:000523">
    <property type="entry name" value="DNA mismatch repair protein"/>
    <property type="match status" value="1"/>
</dbReference>
<dbReference type="Gene3D" id="1.10.1420.10">
    <property type="match status" value="2"/>
</dbReference>
<dbReference type="Gene3D" id="3.40.50.300">
    <property type="entry name" value="P-loop containing nucleotide triphosphate hydrolases"/>
    <property type="match status" value="1"/>
</dbReference>
<dbReference type="FunFam" id="3.30.420.110:FF:000002">
    <property type="entry name" value="DNA mismatch repair protein"/>
    <property type="match status" value="1"/>
</dbReference>
<dbReference type="SUPFAM" id="SSF53150">
    <property type="entry name" value="DNA repair protein MutS, domain II"/>
    <property type="match status" value="1"/>
</dbReference>
<evidence type="ECO:0000256" key="2">
    <source>
        <dbReference type="ARBA" id="ARBA00006271"/>
    </source>
</evidence>
<dbReference type="Gene3D" id="3.30.420.110">
    <property type="entry name" value="MutS, connector domain"/>
    <property type="match status" value="1"/>
</dbReference>
<dbReference type="GO" id="GO:0005524">
    <property type="term" value="F:ATP binding"/>
    <property type="evidence" value="ECO:0007669"/>
    <property type="project" value="UniProtKB-KW"/>
</dbReference>
<dbReference type="PANTHER" id="PTHR11361">
    <property type="entry name" value="DNA MISMATCH REPAIR PROTEIN MUTS FAMILY MEMBER"/>
    <property type="match status" value="1"/>
</dbReference>
<evidence type="ECO:0000256" key="6">
    <source>
        <dbReference type="ARBA" id="ARBA00023125"/>
    </source>
</evidence>
<comment type="similarity">
    <text evidence="2 10">Belongs to the DNA mismatch repair MutS family.</text>
</comment>
<dbReference type="Pfam" id="PF05190">
    <property type="entry name" value="MutS_IV"/>
    <property type="match status" value="1"/>
</dbReference>
<comment type="subcellular location">
    <subcellularLocation>
        <location evidence="1">Nucleus</location>
    </subcellularLocation>
</comment>
<dbReference type="InterPro" id="IPR011184">
    <property type="entry name" value="DNA_mismatch_repair_Msh2"/>
</dbReference>
<dbReference type="OrthoDB" id="295033at2759"/>
<keyword evidence="3 10" id="KW-0547">Nucleotide-binding</keyword>
<evidence type="ECO:0000256" key="4">
    <source>
        <dbReference type="ARBA" id="ARBA00022763"/>
    </source>
</evidence>
<accession>A0A5E8AZ51</accession>
<dbReference type="InterPro" id="IPR016151">
    <property type="entry name" value="DNA_mismatch_repair_MutS_N"/>
</dbReference>
<dbReference type="SUPFAM" id="SSF48334">
    <property type="entry name" value="DNA repair protein MutS, domain III"/>
    <property type="match status" value="1"/>
</dbReference>
<dbReference type="GeneID" id="43579100"/>
<dbReference type="InterPro" id="IPR027417">
    <property type="entry name" value="P-loop_NTPase"/>
</dbReference>
<dbReference type="Pfam" id="PF00488">
    <property type="entry name" value="MutS_V"/>
    <property type="match status" value="1"/>
</dbReference>
<keyword evidence="11" id="KW-0175">Coiled coil</keyword>
<evidence type="ECO:0000256" key="9">
    <source>
        <dbReference type="ARBA" id="ARBA00064337"/>
    </source>
</evidence>
<evidence type="ECO:0000256" key="3">
    <source>
        <dbReference type="ARBA" id="ARBA00022741"/>
    </source>
</evidence>
<dbReference type="GO" id="GO:0032301">
    <property type="term" value="C:MutSalpha complex"/>
    <property type="evidence" value="ECO:0007669"/>
    <property type="project" value="TreeGrafter"/>
</dbReference>
<sequence length="1035" mass="113742">MASRPEFKLDKGDENGFLVFYRGLVNKDKKESEEGSDSKVIRIFERGDDYSAHYKDAIYIAENVYRTISVVKYLGNSSFEEFDKGLPSVSMSATVFQNFLKDALFNQGLKIEIYAAAAGSSNRWSVVKQASPGNLLEVEELLGNQIDQKPIVIALKVQAKKIDTIGGTIGGGGNGAANGGSAPTAGSSGGSATGRAVGICFIDCTAREIGVFEFFDNDLYSNLESVLIQLGVKECVLPAFNSTPSAGSSLSPEALDLTKVTELLDRCDIAITPRKSSDFNTRDIEQDLGKLLSQTSIPISALPALNSACAMSATAALIKYLELMSQPEMFGHFSIVQHDLSQYMRLDASAIKALNLMPGPRDGTTSSSGTGPNASKSMSLFGLLNRCKTAAGTRLLGQWLKQPLMDIEEIQSRHTLVEAFVNDTVLRQTLQSECLNAIPDISRLVRKLQRNAASLEDVVRIYQMVIRLPNLITALDEYEELEGSDLKAKAIITELYTSRIKSCYQNLEKLQELVETTVDLEALDNHEFIIKPDFDDRLKEIRDRLAELREQIDDEHIRASDDLNVDREKKLKLENHHVFGWCFRLTRTDASCLRSHSGYIELSTQKAGVYFTSRSLKSLSQEFNDLSNEYNKTQSGLVREVVGIVATYSPVLEALSLVLAHLDVIVSFAQAAVFAPIPYVRPKMHPRGSGRTILKEARHPCLEAQDDMRFIPNDVTLVRDESEFLIITGPNMGGKSTYIRQIGVIALMAQVGSFVPCAEGGAELTVFDSILARVGAGDSQLKGVSTFMAEMLETATILKSATRDSLIVIDELGRGTSTYDGFGLAWAISEHIVREIGCFGMFATHFQELTGLANMYPKSVCNLHVVAHVREVETRLAMETSHSAAPGTTQGQDSDVFSSPSITLLYKVEPGVSDQSFGIHVAEVVKFPPKVIRMAKRKALELEDFEREDDGTEEGAKMTKQIKAKFSNQEIHDGSELLRGVLKEWAKAVGPLEESSGDNLTSKEILAKLNEVLNKNDFKGKMDTNPYVNSLMAQL</sequence>
<dbReference type="GO" id="GO:0140664">
    <property type="term" value="F:ATP-dependent DNA damage sensor activity"/>
    <property type="evidence" value="ECO:0007669"/>
    <property type="project" value="InterPro"/>
</dbReference>
<dbReference type="InterPro" id="IPR007861">
    <property type="entry name" value="DNA_mismatch_repair_MutS_clamp"/>
</dbReference>
<evidence type="ECO:0000256" key="7">
    <source>
        <dbReference type="ARBA" id="ARBA00023204"/>
    </source>
</evidence>
<evidence type="ECO:0000256" key="10">
    <source>
        <dbReference type="RuleBase" id="RU003756"/>
    </source>
</evidence>
<keyword evidence="7 10" id="KW-0234">DNA repair</keyword>
<dbReference type="InterPro" id="IPR007696">
    <property type="entry name" value="DNA_mismatch_repair_MutS_core"/>
</dbReference>
<dbReference type="InterPro" id="IPR000432">
    <property type="entry name" value="DNA_mismatch_repair_MutS_C"/>
</dbReference>
<keyword evidence="4 10" id="KW-0227">DNA damage</keyword>
<dbReference type="Pfam" id="PF05192">
    <property type="entry name" value="MutS_III"/>
    <property type="match status" value="1"/>
</dbReference>
<dbReference type="Proteomes" id="UP000398389">
    <property type="component" value="Unassembled WGS sequence"/>
</dbReference>
<dbReference type="PROSITE" id="PS00486">
    <property type="entry name" value="DNA_MISMATCH_REPAIR_2"/>
    <property type="match status" value="1"/>
</dbReference>
<comment type="subunit">
    <text evidence="9">Heterodimer of msh2 and msh6.</text>
</comment>
<dbReference type="Pfam" id="PF01624">
    <property type="entry name" value="MutS_I"/>
    <property type="match status" value="1"/>
</dbReference>
<dbReference type="GO" id="GO:0030983">
    <property type="term" value="F:mismatched DNA binding"/>
    <property type="evidence" value="ECO:0007669"/>
    <property type="project" value="InterPro"/>
</dbReference>
<evidence type="ECO:0000256" key="8">
    <source>
        <dbReference type="ARBA" id="ARBA00023242"/>
    </source>
</evidence>
<dbReference type="Gene3D" id="3.40.1170.10">
    <property type="entry name" value="DNA repair protein MutS, domain I"/>
    <property type="match status" value="1"/>
</dbReference>
<dbReference type="InterPro" id="IPR007695">
    <property type="entry name" value="DNA_mismatch_repair_MutS-lik_N"/>
</dbReference>
<proteinExistence type="inferred from homology"/>
<evidence type="ECO:0000256" key="11">
    <source>
        <dbReference type="SAM" id="Coils"/>
    </source>
</evidence>
<dbReference type="SMART" id="SM00533">
    <property type="entry name" value="MUTSd"/>
    <property type="match status" value="1"/>
</dbReference>
<evidence type="ECO:0000313" key="13">
    <source>
        <dbReference type="EMBL" id="VVT44048.1"/>
    </source>
</evidence>
<evidence type="ECO:0000256" key="5">
    <source>
        <dbReference type="ARBA" id="ARBA00022840"/>
    </source>
</evidence>
<dbReference type="AlphaFoldDB" id="A0A5E8AZ51"/>
<dbReference type="PANTHER" id="PTHR11361:SF35">
    <property type="entry name" value="DNA MISMATCH REPAIR PROTEIN MSH2"/>
    <property type="match status" value="1"/>
</dbReference>
<dbReference type="PIRSF" id="PIRSF005813">
    <property type="entry name" value="MSH2"/>
    <property type="match status" value="1"/>
</dbReference>
<dbReference type="GO" id="GO:0006312">
    <property type="term" value="P:mitotic recombination"/>
    <property type="evidence" value="ECO:0007669"/>
    <property type="project" value="TreeGrafter"/>
</dbReference>
<keyword evidence="5" id="KW-0067">ATP-binding</keyword>
<dbReference type="InterPro" id="IPR036678">
    <property type="entry name" value="MutS_con_dom_sf"/>
</dbReference>
<gene>
    <name evidence="13" type="ORF">SAPINGB_P000276</name>
</gene>
<feature type="coiled-coil region" evidence="11">
    <location>
        <begin position="531"/>
        <end position="558"/>
    </location>
</feature>
<evidence type="ECO:0000313" key="14">
    <source>
        <dbReference type="Proteomes" id="UP000398389"/>
    </source>
</evidence>
<dbReference type="InterPro" id="IPR007860">
    <property type="entry name" value="DNA_mmatch_repair_MutS_con_dom"/>
</dbReference>
<dbReference type="InterPro" id="IPR036187">
    <property type="entry name" value="DNA_mismatch_repair_MutS_sf"/>
</dbReference>
<reference evidence="13 14" key="1">
    <citation type="submission" date="2019-09" db="EMBL/GenBank/DDBJ databases">
        <authorList>
            <person name="Brejova B."/>
        </authorList>
    </citation>
    <scope>NUCLEOTIDE SEQUENCE [LARGE SCALE GENOMIC DNA]</scope>
</reference>
<dbReference type="EMBL" id="CABVLU010000001">
    <property type="protein sequence ID" value="VVT44048.1"/>
    <property type="molecule type" value="Genomic_DNA"/>
</dbReference>
<keyword evidence="6 10" id="KW-0238">DNA-binding</keyword>